<dbReference type="Proteomes" id="UP001150217">
    <property type="component" value="Unassembled WGS sequence"/>
</dbReference>
<keyword evidence="3 5" id="KW-0863">Zinc-finger</keyword>
<feature type="compositionally biased region" description="Basic and acidic residues" evidence="6">
    <location>
        <begin position="392"/>
        <end position="401"/>
    </location>
</feature>
<dbReference type="PROSITE" id="PS00028">
    <property type="entry name" value="ZINC_FINGER_C2H2_1"/>
    <property type="match status" value="6"/>
</dbReference>
<evidence type="ECO:0000259" key="7">
    <source>
        <dbReference type="PROSITE" id="PS50157"/>
    </source>
</evidence>
<evidence type="ECO:0000256" key="4">
    <source>
        <dbReference type="ARBA" id="ARBA00022833"/>
    </source>
</evidence>
<evidence type="ECO:0000256" key="6">
    <source>
        <dbReference type="SAM" id="MobiDB-lite"/>
    </source>
</evidence>
<dbReference type="PANTHER" id="PTHR19818">
    <property type="entry name" value="ZINC FINGER PROTEIN ZIC AND GLI"/>
    <property type="match status" value="1"/>
</dbReference>
<feature type="domain" description="C2H2-type" evidence="7">
    <location>
        <begin position="429"/>
        <end position="459"/>
    </location>
</feature>
<keyword evidence="4" id="KW-0862">Zinc</keyword>
<evidence type="ECO:0000313" key="9">
    <source>
        <dbReference type="Proteomes" id="UP001150217"/>
    </source>
</evidence>
<name>A0ABQ8V662_9AGAR</name>
<evidence type="ECO:0000256" key="1">
    <source>
        <dbReference type="ARBA" id="ARBA00022723"/>
    </source>
</evidence>
<protein>
    <recommendedName>
        <fullName evidence="7">C2H2-type domain-containing protein</fullName>
    </recommendedName>
</protein>
<feature type="region of interest" description="Disordered" evidence="6">
    <location>
        <begin position="36"/>
        <end position="75"/>
    </location>
</feature>
<reference evidence="8" key="1">
    <citation type="submission" date="2022-08" db="EMBL/GenBank/DDBJ databases">
        <title>A Global Phylogenomic Analysis of the Shiitake Genus Lentinula.</title>
        <authorList>
            <consortium name="DOE Joint Genome Institute"/>
            <person name="Sierra-Patev S."/>
            <person name="Min B."/>
            <person name="Naranjo-Ortiz M."/>
            <person name="Looney B."/>
            <person name="Konkel Z."/>
            <person name="Slot J.C."/>
            <person name="Sakamoto Y."/>
            <person name="Steenwyk J.L."/>
            <person name="Rokas A."/>
            <person name="Carro J."/>
            <person name="Camarero S."/>
            <person name="Ferreira P."/>
            <person name="Molpeceres G."/>
            <person name="Ruiz-Duenas F.J."/>
            <person name="Serrano A."/>
            <person name="Henrissat B."/>
            <person name="Drula E."/>
            <person name="Hughes K.W."/>
            <person name="Mata J.L."/>
            <person name="Ishikawa N.K."/>
            <person name="Vargas-Isla R."/>
            <person name="Ushijima S."/>
            <person name="Smith C.A."/>
            <person name="Ahrendt S."/>
            <person name="Andreopoulos W."/>
            <person name="He G."/>
            <person name="Labutti K."/>
            <person name="Lipzen A."/>
            <person name="Ng V."/>
            <person name="Riley R."/>
            <person name="Sandor L."/>
            <person name="Barry K."/>
            <person name="Martinez A.T."/>
            <person name="Xiao Y."/>
            <person name="Gibbons J.G."/>
            <person name="Terashima K."/>
            <person name="Grigoriev I.V."/>
            <person name="Hibbett D.S."/>
        </authorList>
    </citation>
    <scope>NUCLEOTIDE SEQUENCE</scope>
    <source>
        <strain evidence="8">RHP3577 ss4</strain>
    </source>
</reference>
<feature type="compositionally biased region" description="Polar residues" evidence="6">
    <location>
        <begin position="48"/>
        <end position="59"/>
    </location>
</feature>
<feature type="domain" description="C2H2-type" evidence="7">
    <location>
        <begin position="496"/>
        <end position="523"/>
    </location>
</feature>
<feature type="domain" description="C2H2-type" evidence="7">
    <location>
        <begin position="582"/>
        <end position="611"/>
    </location>
</feature>
<dbReference type="InterPro" id="IPR036236">
    <property type="entry name" value="Znf_C2H2_sf"/>
</dbReference>
<feature type="domain" description="C2H2-type" evidence="7">
    <location>
        <begin position="524"/>
        <end position="553"/>
    </location>
</feature>
<feature type="region of interest" description="Disordered" evidence="6">
    <location>
        <begin position="389"/>
        <end position="419"/>
    </location>
</feature>
<keyword evidence="1" id="KW-0479">Metal-binding</keyword>
<feature type="compositionally biased region" description="Basic and acidic residues" evidence="6">
    <location>
        <begin position="36"/>
        <end position="47"/>
    </location>
</feature>
<gene>
    <name evidence="8" type="ORF">C8R41DRAFT_541502</name>
</gene>
<dbReference type="EMBL" id="JANVFT010000072">
    <property type="protein sequence ID" value="KAJ4476176.1"/>
    <property type="molecule type" value="Genomic_DNA"/>
</dbReference>
<organism evidence="8 9">
    <name type="scientific">Lentinula lateritia</name>
    <dbReference type="NCBI Taxonomy" id="40482"/>
    <lineage>
        <taxon>Eukaryota</taxon>
        <taxon>Fungi</taxon>
        <taxon>Dikarya</taxon>
        <taxon>Basidiomycota</taxon>
        <taxon>Agaricomycotina</taxon>
        <taxon>Agaricomycetes</taxon>
        <taxon>Agaricomycetidae</taxon>
        <taxon>Agaricales</taxon>
        <taxon>Marasmiineae</taxon>
        <taxon>Omphalotaceae</taxon>
        <taxon>Lentinula</taxon>
    </lineage>
</organism>
<evidence type="ECO:0000313" key="8">
    <source>
        <dbReference type="EMBL" id="KAJ4476176.1"/>
    </source>
</evidence>
<accession>A0ABQ8V662</accession>
<dbReference type="PROSITE" id="PS50157">
    <property type="entry name" value="ZINC_FINGER_C2H2_2"/>
    <property type="match status" value="5"/>
</dbReference>
<dbReference type="InterPro" id="IPR050329">
    <property type="entry name" value="GLI_C2H2-zinc-finger"/>
</dbReference>
<dbReference type="InterPro" id="IPR013087">
    <property type="entry name" value="Znf_C2H2_type"/>
</dbReference>
<keyword evidence="9" id="KW-1185">Reference proteome</keyword>
<comment type="caution">
    <text evidence="8">The sequence shown here is derived from an EMBL/GenBank/DDBJ whole genome shotgun (WGS) entry which is preliminary data.</text>
</comment>
<dbReference type="PANTHER" id="PTHR19818:SF139">
    <property type="entry name" value="PAIR-RULE PROTEIN ODD-PAIRED"/>
    <property type="match status" value="1"/>
</dbReference>
<sequence length="616" mass="68486">MVPREYFPSNINFPPKPFCSLPASCPLQQGDASCEKMPLKAVRRESSLENTPNSSDQQPSRSEHDGSDDSSGSSVSAEFTELCTEDCHLITCADPTHEAANCTASGDTLVCPDPKDCNVVDKYLQYCTDLHAYLTEPKNYSSTYHWHNGSSMEYRTDETNVFHSTHPDGQTGLSYSLEVPETSHSQNSLPTSNLFTGNLSGQLPEYPFDYSQQYEPSSHTHSTVTSPLTLPHATFSPSPPHVSSTDSPISLSTLEQPTPLNAPVSPIACMWGNCHAKFSAADELIEHVNAEHLMLMSSAANSKHNVACQPNEEHHEYFSCLWRDCHEFFPELVDAPSQDKPHLPYDQFTVHILSHLGYPGPNQSTLPKYPDDYPKEYIDMYAHSFPNASESVAERASDSSRSESASSRSVTPPFSMEGQEHSHQCKGSHMCHWNGCGLTFDSCDDLTTHLTQAHVGSGKPHYDCYWGECVRNGQSGFTSKQKICRHLQSHTGHRPFQCNLCHQNFSEAATLQQHMRRHTREKPYACDHPGCGKSFAITGALTIHKRTHNGYKPFKCTFCDRAFAESSNLSKHLRTHTGARPYSCLEPGCNKSFARPDQLTRHGNVHRKKAQKAAAS</sequence>
<evidence type="ECO:0000256" key="3">
    <source>
        <dbReference type="ARBA" id="ARBA00022771"/>
    </source>
</evidence>
<evidence type="ECO:0000256" key="5">
    <source>
        <dbReference type="PROSITE-ProRule" id="PRU00042"/>
    </source>
</evidence>
<evidence type="ECO:0000256" key="2">
    <source>
        <dbReference type="ARBA" id="ARBA00022737"/>
    </source>
</evidence>
<proteinExistence type="predicted"/>
<dbReference type="SMART" id="SM00355">
    <property type="entry name" value="ZnF_C2H2"/>
    <property type="match status" value="7"/>
</dbReference>
<dbReference type="Pfam" id="PF00096">
    <property type="entry name" value="zf-C2H2"/>
    <property type="match status" value="4"/>
</dbReference>
<feature type="domain" description="C2H2-type" evidence="7">
    <location>
        <begin position="554"/>
        <end position="581"/>
    </location>
</feature>
<keyword evidence="2" id="KW-0677">Repeat</keyword>
<dbReference type="Gene3D" id="3.30.160.60">
    <property type="entry name" value="Classic Zinc Finger"/>
    <property type="match status" value="7"/>
</dbReference>
<dbReference type="SUPFAM" id="SSF57667">
    <property type="entry name" value="beta-beta-alpha zinc fingers"/>
    <property type="match status" value="5"/>
</dbReference>